<dbReference type="Pfam" id="PF00877">
    <property type="entry name" value="NLPC_P60"/>
    <property type="match status" value="1"/>
</dbReference>
<keyword evidence="4" id="KW-0677">Repeat</keyword>
<evidence type="ECO:0000259" key="8">
    <source>
        <dbReference type="PROSITE" id="PS51782"/>
    </source>
</evidence>
<proteinExistence type="inferred from homology"/>
<dbReference type="InterPro" id="IPR036779">
    <property type="entry name" value="LysM_dom_sf"/>
</dbReference>
<dbReference type="InterPro" id="IPR000064">
    <property type="entry name" value="NLP_P60_dom"/>
</dbReference>
<feature type="region of interest" description="Disordered" evidence="7">
    <location>
        <begin position="71"/>
        <end position="93"/>
    </location>
</feature>
<evidence type="ECO:0000256" key="4">
    <source>
        <dbReference type="ARBA" id="ARBA00022737"/>
    </source>
</evidence>
<dbReference type="EMBL" id="CP046956">
    <property type="protein sequence ID" value="QTN00784.1"/>
    <property type="molecule type" value="Genomic_DNA"/>
</dbReference>
<dbReference type="InterPro" id="IPR038765">
    <property type="entry name" value="Papain-like_cys_pep_sf"/>
</dbReference>
<feature type="domain" description="LysM" evidence="8">
    <location>
        <begin position="94"/>
        <end position="137"/>
    </location>
</feature>
<dbReference type="Gene3D" id="3.90.1720.10">
    <property type="entry name" value="endopeptidase domain like (from Nostoc punctiforme)"/>
    <property type="match status" value="1"/>
</dbReference>
<name>A0ABX7VYQ8_9BACI</name>
<evidence type="ECO:0000259" key="9">
    <source>
        <dbReference type="PROSITE" id="PS51935"/>
    </source>
</evidence>
<dbReference type="InterPro" id="IPR051202">
    <property type="entry name" value="Peptidase_C40"/>
</dbReference>
<evidence type="ECO:0000313" key="10">
    <source>
        <dbReference type="EMBL" id="QTN00784.1"/>
    </source>
</evidence>
<evidence type="ECO:0000256" key="3">
    <source>
        <dbReference type="ARBA" id="ARBA00022729"/>
    </source>
</evidence>
<dbReference type="SMART" id="SM00257">
    <property type="entry name" value="LysM"/>
    <property type="match status" value="3"/>
</dbReference>
<protein>
    <submittedName>
        <fullName evidence="10">LysM peptidoglycan-binding domain-containing protein</fullName>
    </submittedName>
</protein>
<evidence type="ECO:0000256" key="5">
    <source>
        <dbReference type="ARBA" id="ARBA00022801"/>
    </source>
</evidence>
<dbReference type="CDD" id="cd00118">
    <property type="entry name" value="LysM"/>
    <property type="match status" value="3"/>
</dbReference>
<keyword evidence="3" id="KW-0732">Signal</keyword>
<evidence type="ECO:0000256" key="1">
    <source>
        <dbReference type="ARBA" id="ARBA00007074"/>
    </source>
</evidence>
<evidence type="ECO:0000256" key="6">
    <source>
        <dbReference type="ARBA" id="ARBA00022807"/>
    </source>
</evidence>
<dbReference type="PROSITE" id="PS51782">
    <property type="entry name" value="LYSM"/>
    <property type="match status" value="3"/>
</dbReference>
<dbReference type="Proteomes" id="UP000665043">
    <property type="component" value="Chromosome"/>
</dbReference>
<dbReference type="PROSITE" id="PS51935">
    <property type="entry name" value="NLPC_P60"/>
    <property type="match status" value="1"/>
</dbReference>
<feature type="compositionally biased region" description="Basic and acidic residues" evidence="7">
    <location>
        <begin position="75"/>
        <end position="90"/>
    </location>
</feature>
<dbReference type="SUPFAM" id="SSF54106">
    <property type="entry name" value="LysM domain"/>
    <property type="match status" value="3"/>
</dbReference>
<feature type="compositionally biased region" description="Low complexity" evidence="7">
    <location>
        <begin position="141"/>
        <end position="159"/>
    </location>
</feature>
<dbReference type="PANTHER" id="PTHR47053:SF1">
    <property type="entry name" value="MUREIN DD-ENDOPEPTIDASE MEPH-RELATED"/>
    <property type="match status" value="1"/>
</dbReference>
<evidence type="ECO:0000313" key="11">
    <source>
        <dbReference type="Proteomes" id="UP000665043"/>
    </source>
</evidence>
<evidence type="ECO:0000256" key="2">
    <source>
        <dbReference type="ARBA" id="ARBA00022670"/>
    </source>
</evidence>
<feature type="domain" description="NlpC/P60" evidence="9">
    <location>
        <begin position="240"/>
        <end position="360"/>
    </location>
</feature>
<dbReference type="InterPro" id="IPR018392">
    <property type="entry name" value="LysM"/>
</dbReference>
<gene>
    <name evidence="10" type="ORF">ERJ70_16755</name>
</gene>
<keyword evidence="11" id="KW-1185">Reference proteome</keyword>
<dbReference type="RefSeq" id="WP_209365919.1">
    <property type="nucleotide sequence ID" value="NZ_CP046956.1"/>
</dbReference>
<comment type="similarity">
    <text evidence="1">Belongs to the peptidase C40 family.</text>
</comment>
<keyword evidence="6" id="KW-0788">Thiol protease</keyword>
<reference evidence="10 11" key="1">
    <citation type="submission" date="2019-12" db="EMBL/GenBank/DDBJ databases">
        <title>The whole genome sequencing of a strain isolated from a Mars analog, Dalangtan Playa.</title>
        <authorList>
            <person name="Huang T."/>
        </authorList>
    </citation>
    <scope>NUCLEOTIDE SEQUENCE [LARGE SCALE GENOMIC DNA]</scope>
    <source>
        <strain evidence="10 11">DP4-553-S</strain>
    </source>
</reference>
<dbReference type="SUPFAM" id="SSF54001">
    <property type="entry name" value="Cysteine proteinases"/>
    <property type="match status" value="1"/>
</dbReference>
<dbReference type="PANTHER" id="PTHR47053">
    <property type="entry name" value="MUREIN DD-ENDOPEPTIDASE MEPH-RELATED"/>
    <property type="match status" value="1"/>
</dbReference>
<keyword evidence="5" id="KW-0378">Hydrolase</keyword>
<feature type="region of interest" description="Disordered" evidence="7">
    <location>
        <begin position="140"/>
        <end position="167"/>
    </location>
</feature>
<evidence type="ECO:0000256" key="7">
    <source>
        <dbReference type="SAM" id="MobiDB-lite"/>
    </source>
</evidence>
<dbReference type="Pfam" id="PF01476">
    <property type="entry name" value="LysM"/>
    <property type="match status" value="3"/>
</dbReference>
<accession>A0ABX7VYQ8</accession>
<organism evidence="10 11">
    <name type="scientific">Sediminibacillus dalangtanensis</name>
    <dbReference type="NCBI Taxonomy" id="2729421"/>
    <lineage>
        <taxon>Bacteria</taxon>
        <taxon>Bacillati</taxon>
        <taxon>Bacillota</taxon>
        <taxon>Bacilli</taxon>
        <taxon>Bacillales</taxon>
        <taxon>Bacillaceae</taxon>
        <taxon>Sediminibacillus</taxon>
    </lineage>
</organism>
<sequence>MKKTLLSITATAVIASSYGMTVEAATHKVQKGDSLWSVAQKYNTSVSSLKSLNKLNNNIIFPNQVLKIDGSTTQSKEEKSTKTKESKESAKSASTYTVKAGDSLSKIAAQHNISLSELMNWNNLSTTLIYPGDVFVVSKPSSNSNSESNSSTTNSVESSNSDKKQESTSSSKASIYKVVSGDYLGKIASKFGVSVKDLKSWNALSSDLIYVGQKLKVSGGSSEATKKEAPDTKVESETVDYNVTKLIDEAKSFIGTGYVWGGSSPSGFDCSGFIHYLYNKAGKSIARYSTDGYYNRSYYVNKPQLGDLVFFEGTYRSGISHIGIYVGNNSFISAESSGVKVTSLDNPYWKQHFDGFKRFY</sequence>
<dbReference type="Gene3D" id="3.10.350.10">
    <property type="entry name" value="LysM domain"/>
    <property type="match status" value="3"/>
</dbReference>
<feature type="domain" description="LysM" evidence="8">
    <location>
        <begin position="25"/>
        <end position="68"/>
    </location>
</feature>
<keyword evidence="2" id="KW-0645">Protease</keyword>
<feature type="domain" description="LysM" evidence="8">
    <location>
        <begin position="174"/>
        <end position="217"/>
    </location>
</feature>